<dbReference type="Pfam" id="PF12729">
    <property type="entry name" value="4HB_MCP_1"/>
    <property type="match status" value="1"/>
</dbReference>
<dbReference type="PRINTS" id="PR00260">
    <property type="entry name" value="CHEMTRNSDUCR"/>
</dbReference>
<keyword evidence="10" id="KW-1185">Reference proteome</keyword>
<feature type="transmembrane region" description="Helical" evidence="7">
    <location>
        <begin position="12"/>
        <end position="36"/>
    </location>
</feature>
<evidence type="ECO:0000313" key="10">
    <source>
        <dbReference type="Proteomes" id="UP000494214"/>
    </source>
</evidence>
<dbReference type="FunFam" id="1.10.287.950:FF:000001">
    <property type="entry name" value="Methyl-accepting chemotaxis sensory transducer"/>
    <property type="match status" value="1"/>
</dbReference>
<dbReference type="CDD" id="cd11386">
    <property type="entry name" value="MCP_signal"/>
    <property type="match status" value="1"/>
</dbReference>
<dbReference type="Gene3D" id="1.10.287.950">
    <property type="entry name" value="Methyl-accepting chemotaxis protein"/>
    <property type="match status" value="1"/>
</dbReference>
<dbReference type="RefSeq" id="WP_175122658.1">
    <property type="nucleotide sequence ID" value="NZ_CADIJM010000002.1"/>
</dbReference>
<keyword evidence="2" id="KW-0488">Methylation</keyword>
<proteinExistence type="inferred from homology"/>
<gene>
    <name evidence="9" type="ORF">LMG26690_01708</name>
</gene>
<evidence type="ECO:0000256" key="5">
    <source>
        <dbReference type="SAM" id="Coils"/>
    </source>
</evidence>
<keyword evidence="5" id="KW-0175">Coiled coil</keyword>
<comment type="subcellular location">
    <subcellularLocation>
        <location evidence="1">Membrane</location>
    </subcellularLocation>
</comment>
<protein>
    <recommendedName>
        <fullName evidence="8">Methyl-accepting transducer domain-containing protein</fullName>
    </recommendedName>
</protein>
<dbReference type="GO" id="GO:0006935">
    <property type="term" value="P:chemotaxis"/>
    <property type="evidence" value="ECO:0007669"/>
    <property type="project" value="InterPro"/>
</dbReference>
<dbReference type="InterPro" id="IPR004089">
    <property type="entry name" value="MCPsignal_dom"/>
</dbReference>
<dbReference type="InterPro" id="IPR051310">
    <property type="entry name" value="MCP_chemotaxis"/>
</dbReference>
<dbReference type="InterPro" id="IPR024478">
    <property type="entry name" value="HlyB_4HB_MCP"/>
</dbReference>
<feature type="region of interest" description="Disordered" evidence="6">
    <location>
        <begin position="534"/>
        <end position="598"/>
    </location>
</feature>
<reference evidence="9 10" key="1">
    <citation type="submission" date="2020-04" db="EMBL/GenBank/DDBJ databases">
        <authorList>
            <person name="De Canck E."/>
        </authorList>
    </citation>
    <scope>NUCLEOTIDE SEQUENCE [LARGE SCALE GENOMIC DNA]</scope>
    <source>
        <strain evidence="9 10">LMG 26690</strain>
    </source>
</reference>
<dbReference type="PANTHER" id="PTHR43531">
    <property type="entry name" value="PROTEIN ICFG"/>
    <property type="match status" value="1"/>
</dbReference>
<keyword evidence="7" id="KW-0472">Membrane</keyword>
<feature type="transmembrane region" description="Helical" evidence="7">
    <location>
        <begin position="188"/>
        <end position="210"/>
    </location>
</feature>
<evidence type="ECO:0000256" key="1">
    <source>
        <dbReference type="ARBA" id="ARBA00004370"/>
    </source>
</evidence>
<evidence type="ECO:0000256" key="7">
    <source>
        <dbReference type="SAM" id="Phobius"/>
    </source>
</evidence>
<sequence>MSKLRNLSLRSSLTALVLFFIVMLVAVGAIAMQQLWSISQKQRAMYTETVMPLRVVVDAARQGATHFRRMYVYIWNTDPQGRQNELRLNEESEKSVLQARDRLQQEQDPALRDLGGKLADTWTRYKAAVNDVKGLADRNDPTAMTVLHKDSAALHVAARNILMEAAKRQEELARLDTEDAAAAVERTFWTLTALIVLCALIGSILGLGLVRSVMRRLGGEPAYAAQIAQEVAKGNLAVRVQRREGDQTSVLANMDAMRANLAQLVSQVRQSSESIATGATQISSGNADLSQRTEEQAANVEETAASMEEMNAAVKQNLESVQMASSLAGSASEAAARGGEVVGNVVSTMDAISASSRKIVDIIAVIDSIAFQTNILALNAAVEAARAGEQGRGFAVVASEVRALAQRSASAAKEIKQLISDSVGNVEAGSNLVGEAGSTMNDIVTQVRRVADLIAEIGAAAHEQGQGISQVGDAINQLDQTTQQNAALVEESAAAAHSLNSQAATLVKLVSVFRLAEDDAPRFVAQPQVAQVREVQPVVSQPAKPQRVLAKPASSRAAAGKPADTRRADAKPAPQVKAPLRVPGDSKPAQSNDDWESF</sequence>
<dbReference type="InterPro" id="IPR004090">
    <property type="entry name" value="Chemotax_Me-accpt_rcpt"/>
</dbReference>
<dbReference type="GO" id="GO:0005886">
    <property type="term" value="C:plasma membrane"/>
    <property type="evidence" value="ECO:0007669"/>
    <property type="project" value="TreeGrafter"/>
</dbReference>
<dbReference type="AlphaFoldDB" id="A0A6S6ZMP4"/>
<organism evidence="9 10">
    <name type="scientific">Achromobacter animicus</name>
    <dbReference type="NCBI Taxonomy" id="1389935"/>
    <lineage>
        <taxon>Bacteria</taxon>
        <taxon>Pseudomonadati</taxon>
        <taxon>Pseudomonadota</taxon>
        <taxon>Betaproteobacteria</taxon>
        <taxon>Burkholderiales</taxon>
        <taxon>Alcaligenaceae</taxon>
        <taxon>Achromobacter</taxon>
    </lineage>
</organism>
<dbReference type="SMART" id="SM00283">
    <property type="entry name" value="MA"/>
    <property type="match status" value="1"/>
</dbReference>
<dbReference type="Proteomes" id="UP000494214">
    <property type="component" value="Unassembled WGS sequence"/>
</dbReference>
<dbReference type="SUPFAM" id="SSF58104">
    <property type="entry name" value="Methyl-accepting chemotaxis protein (MCP) signaling domain"/>
    <property type="match status" value="1"/>
</dbReference>
<comment type="similarity">
    <text evidence="3">Belongs to the methyl-accepting chemotaxis (MCP) protein family.</text>
</comment>
<name>A0A6S6ZMP4_9BURK</name>
<evidence type="ECO:0000313" key="9">
    <source>
        <dbReference type="EMBL" id="CAB3683097.1"/>
    </source>
</evidence>
<dbReference type="PROSITE" id="PS50111">
    <property type="entry name" value="CHEMOTAXIS_TRANSDUC_2"/>
    <property type="match status" value="1"/>
</dbReference>
<evidence type="ECO:0000256" key="4">
    <source>
        <dbReference type="PROSITE-ProRule" id="PRU00284"/>
    </source>
</evidence>
<dbReference type="GO" id="GO:0004888">
    <property type="term" value="F:transmembrane signaling receptor activity"/>
    <property type="evidence" value="ECO:0007669"/>
    <property type="project" value="InterPro"/>
</dbReference>
<dbReference type="EMBL" id="CADIJM010000002">
    <property type="protein sequence ID" value="CAB3683097.1"/>
    <property type="molecule type" value="Genomic_DNA"/>
</dbReference>
<keyword evidence="7" id="KW-1133">Transmembrane helix</keyword>
<evidence type="ECO:0000256" key="2">
    <source>
        <dbReference type="ARBA" id="ARBA00022481"/>
    </source>
</evidence>
<dbReference type="GO" id="GO:0007165">
    <property type="term" value="P:signal transduction"/>
    <property type="evidence" value="ECO:0007669"/>
    <property type="project" value="UniProtKB-KW"/>
</dbReference>
<evidence type="ECO:0000256" key="3">
    <source>
        <dbReference type="ARBA" id="ARBA00029447"/>
    </source>
</evidence>
<keyword evidence="4" id="KW-0807">Transducer</keyword>
<feature type="domain" description="Methyl-accepting transducer" evidence="8">
    <location>
        <begin position="271"/>
        <end position="500"/>
    </location>
</feature>
<keyword evidence="7" id="KW-0812">Transmembrane</keyword>
<accession>A0A6S6ZMP4</accession>
<evidence type="ECO:0000256" key="6">
    <source>
        <dbReference type="SAM" id="MobiDB-lite"/>
    </source>
</evidence>
<dbReference type="PANTHER" id="PTHR43531:SF14">
    <property type="entry name" value="METHYL-ACCEPTING CHEMOTAXIS PROTEIN I-RELATED"/>
    <property type="match status" value="1"/>
</dbReference>
<evidence type="ECO:0000259" key="8">
    <source>
        <dbReference type="PROSITE" id="PS50111"/>
    </source>
</evidence>
<feature type="coiled-coil region" evidence="5">
    <location>
        <begin position="290"/>
        <end position="317"/>
    </location>
</feature>
<dbReference type="Pfam" id="PF00015">
    <property type="entry name" value="MCPsignal"/>
    <property type="match status" value="1"/>
</dbReference>